<feature type="region of interest" description="Disordered" evidence="1">
    <location>
        <begin position="1"/>
        <end position="54"/>
    </location>
</feature>
<protein>
    <submittedName>
        <fullName evidence="2">Uncharacterized protein</fullName>
    </submittedName>
</protein>
<evidence type="ECO:0000313" key="2">
    <source>
        <dbReference type="EMBL" id="CAA9350451.1"/>
    </source>
</evidence>
<proteinExistence type="predicted"/>
<reference evidence="2" key="1">
    <citation type="submission" date="2020-02" db="EMBL/GenBank/DDBJ databases">
        <authorList>
            <person name="Meier V. D."/>
        </authorList>
    </citation>
    <scope>NUCLEOTIDE SEQUENCE</scope>
    <source>
        <strain evidence="2">AVDCRST_MAG34</strain>
    </source>
</reference>
<sequence>DRPACRRASTRCLPDLRRAPGRRSGLPRVRRARPRHRGVPEDPLGLARGHQRRL</sequence>
<feature type="non-terminal residue" evidence="2">
    <location>
        <position position="54"/>
    </location>
</feature>
<name>A0A6J4M6X3_9ACTN</name>
<dbReference type="AlphaFoldDB" id="A0A6J4M6X3"/>
<dbReference type="EMBL" id="CADCUI010000037">
    <property type="protein sequence ID" value="CAA9350451.1"/>
    <property type="molecule type" value="Genomic_DNA"/>
</dbReference>
<accession>A0A6J4M6X3</accession>
<gene>
    <name evidence="2" type="ORF">AVDCRST_MAG34-1729</name>
</gene>
<organism evidence="2">
    <name type="scientific">uncultured Nocardioidaceae bacterium</name>
    <dbReference type="NCBI Taxonomy" id="253824"/>
    <lineage>
        <taxon>Bacteria</taxon>
        <taxon>Bacillati</taxon>
        <taxon>Actinomycetota</taxon>
        <taxon>Actinomycetes</taxon>
        <taxon>Propionibacteriales</taxon>
        <taxon>Nocardioidaceae</taxon>
        <taxon>environmental samples</taxon>
    </lineage>
</organism>
<feature type="non-terminal residue" evidence="2">
    <location>
        <position position="1"/>
    </location>
</feature>
<feature type="compositionally biased region" description="Basic residues" evidence="1">
    <location>
        <begin position="28"/>
        <end position="37"/>
    </location>
</feature>
<evidence type="ECO:0000256" key="1">
    <source>
        <dbReference type="SAM" id="MobiDB-lite"/>
    </source>
</evidence>